<feature type="transmembrane region" description="Helical" evidence="1">
    <location>
        <begin position="92"/>
        <end position="115"/>
    </location>
</feature>
<dbReference type="Proteomes" id="UP000492821">
    <property type="component" value="Unassembled WGS sequence"/>
</dbReference>
<keyword evidence="1" id="KW-0472">Membrane</keyword>
<sequence length="226" mass="25102">MPRPRIQPTAEQDSNGQNAHEISATGFENSSVTINGSPLPPDDNAFRIFGLFHSYHVISVASVVSLVLILSVYLTAMFLFPWVKYDTLFCVIAASGFTIFLFTGMGSNALVFKALFSNTSTYVTPFLLYHAFVLLVEAIITFAALGQIISDQDAHLDESDILARQVVTLTPLCAIFQVAMIYIGYKYIQYIKNYAYFRQLANSINPVMTFNDPIFTPPADETTIKP</sequence>
<proteinExistence type="predicted"/>
<reference evidence="3" key="2">
    <citation type="submission" date="2020-10" db="UniProtKB">
        <authorList>
            <consortium name="WormBaseParasite"/>
        </authorList>
    </citation>
    <scope>IDENTIFICATION</scope>
</reference>
<feature type="transmembrane region" description="Helical" evidence="1">
    <location>
        <begin position="127"/>
        <end position="149"/>
    </location>
</feature>
<evidence type="ECO:0000256" key="1">
    <source>
        <dbReference type="SAM" id="Phobius"/>
    </source>
</evidence>
<evidence type="ECO:0000313" key="2">
    <source>
        <dbReference type="Proteomes" id="UP000492821"/>
    </source>
</evidence>
<organism evidence="2 3">
    <name type="scientific">Panagrellus redivivus</name>
    <name type="common">Microworm</name>
    <dbReference type="NCBI Taxonomy" id="6233"/>
    <lineage>
        <taxon>Eukaryota</taxon>
        <taxon>Metazoa</taxon>
        <taxon>Ecdysozoa</taxon>
        <taxon>Nematoda</taxon>
        <taxon>Chromadorea</taxon>
        <taxon>Rhabditida</taxon>
        <taxon>Tylenchina</taxon>
        <taxon>Panagrolaimomorpha</taxon>
        <taxon>Panagrolaimoidea</taxon>
        <taxon>Panagrolaimidae</taxon>
        <taxon>Panagrellus</taxon>
    </lineage>
</organism>
<name>A0A7E4ZTJ2_PANRE</name>
<protein>
    <submittedName>
        <fullName evidence="3">MARVEL domain-containing protein</fullName>
    </submittedName>
</protein>
<dbReference type="AlphaFoldDB" id="A0A7E4ZTJ2"/>
<feature type="transmembrane region" description="Helical" evidence="1">
    <location>
        <begin position="57"/>
        <end position="80"/>
    </location>
</feature>
<dbReference type="WBParaSite" id="Pan_g1661.t1">
    <property type="protein sequence ID" value="Pan_g1661.t1"/>
    <property type="gene ID" value="Pan_g1661"/>
</dbReference>
<accession>A0A7E4ZTJ2</accession>
<keyword evidence="1" id="KW-0812">Transmembrane</keyword>
<evidence type="ECO:0000313" key="3">
    <source>
        <dbReference type="WBParaSite" id="Pan_g1661.t1"/>
    </source>
</evidence>
<keyword evidence="1" id="KW-1133">Transmembrane helix</keyword>
<feature type="transmembrane region" description="Helical" evidence="1">
    <location>
        <begin position="161"/>
        <end position="185"/>
    </location>
</feature>
<reference evidence="2" key="1">
    <citation type="journal article" date="2013" name="Genetics">
        <title>The draft genome and transcriptome of Panagrellus redivivus are shaped by the harsh demands of a free-living lifestyle.</title>
        <authorList>
            <person name="Srinivasan J."/>
            <person name="Dillman A.R."/>
            <person name="Macchietto M.G."/>
            <person name="Heikkinen L."/>
            <person name="Lakso M."/>
            <person name="Fracchia K.M."/>
            <person name="Antoshechkin I."/>
            <person name="Mortazavi A."/>
            <person name="Wong G."/>
            <person name="Sternberg P.W."/>
        </authorList>
    </citation>
    <scope>NUCLEOTIDE SEQUENCE [LARGE SCALE GENOMIC DNA]</scope>
    <source>
        <strain evidence="2">MT8872</strain>
    </source>
</reference>
<keyword evidence="2" id="KW-1185">Reference proteome</keyword>